<accession>A0A6P6I8L3</accession>
<reference evidence="3" key="1">
    <citation type="submission" date="2025-08" db="UniProtKB">
        <authorList>
            <consortium name="RefSeq"/>
        </authorList>
    </citation>
    <scope>IDENTIFICATION</scope>
    <source>
        <tissue evidence="3">Blood</tissue>
    </source>
</reference>
<keyword evidence="2" id="KW-1185">Reference proteome</keyword>
<keyword evidence="3" id="KW-0812">Transmembrane</keyword>
<keyword evidence="3" id="KW-0472">Membrane</keyword>
<feature type="chain" id="PRO_5027568019" evidence="1">
    <location>
        <begin position="21"/>
        <end position="116"/>
    </location>
</feature>
<proteinExistence type="predicted"/>
<dbReference type="Proteomes" id="UP000515131">
    <property type="component" value="Unplaced"/>
</dbReference>
<evidence type="ECO:0000313" key="3">
    <source>
        <dbReference type="RefSeq" id="XP_025784506.1"/>
    </source>
</evidence>
<dbReference type="GeneID" id="112865630"/>
<dbReference type="CTD" id="100506540"/>
<gene>
    <name evidence="3" type="primary">SPTY2D1OS</name>
</gene>
<dbReference type="KEGG" id="pcoo:112865630"/>
<evidence type="ECO:0000313" key="2">
    <source>
        <dbReference type="Proteomes" id="UP000515131"/>
    </source>
</evidence>
<dbReference type="AlphaFoldDB" id="A0A6P6I8L3"/>
<protein>
    <submittedName>
        <fullName evidence="3">Transmembrane protein SPTY2D1OS</fullName>
    </submittedName>
</protein>
<dbReference type="RefSeq" id="XP_025784506.1">
    <property type="nucleotide sequence ID" value="XM_025928721.1"/>
</dbReference>
<evidence type="ECO:0000256" key="1">
    <source>
        <dbReference type="SAM" id="SignalP"/>
    </source>
</evidence>
<name>A0A6P6I8L3_PUMCO</name>
<keyword evidence="1" id="KW-0732">Signal</keyword>
<sequence>MIVLGWMLFVGLACYMGTFPEFTPPTLKWKEKWPVQESKTRLRSLALDEDLLQSHRDDIHTIIIEPTLHFQVLNPNIYIRTGHFIAGNIHGRARFLIKRQSLIGSWAVLYSHISRT</sequence>
<organism evidence="2 3">
    <name type="scientific">Puma concolor</name>
    <name type="common">Mountain lion</name>
    <name type="synonym">Felis concolor</name>
    <dbReference type="NCBI Taxonomy" id="9696"/>
    <lineage>
        <taxon>Eukaryota</taxon>
        <taxon>Metazoa</taxon>
        <taxon>Chordata</taxon>
        <taxon>Craniata</taxon>
        <taxon>Vertebrata</taxon>
        <taxon>Euteleostomi</taxon>
        <taxon>Mammalia</taxon>
        <taxon>Eutheria</taxon>
        <taxon>Laurasiatheria</taxon>
        <taxon>Carnivora</taxon>
        <taxon>Feliformia</taxon>
        <taxon>Felidae</taxon>
        <taxon>Felinae</taxon>
        <taxon>Puma</taxon>
    </lineage>
</organism>
<feature type="signal peptide" evidence="1">
    <location>
        <begin position="1"/>
        <end position="20"/>
    </location>
</feature>